<evidence type="ECO:0000256" key="2">
    <source>
        <dbReference type="SAM" id="SignalP"/>
    </source>
</evidence>
<reference evidence="3" key="2">
    <citation type="journal article" date="2020" name="Nat. Commun.">
        <title>Large-scale genome sequencing of mycorrhizal fungi provides insights into the early evolution of symbiotic traits.</title>
        <authorList>
            <person name="Miyauchi S."/>
            <person name="Kiss E."/>
            <person name="Kuo A."/>
            <person name="Drula E."/>
            <person name="Kohler A."/>
            <person name="Sanchez-Garcia M."/>
            <person name="Morin E."/>
            <person name="Andreopoulos B."/>
            <person name="Barry K.W."/>
            <person name="Bonito G."/>
            <person name="Buee M."/>
            <person name="Carver A."/>
            <person name="Chen C."/>
            <person name="Cichocki N."/>
            <person name="Clum A."/>
            <person name="Culley D."/>
            <person name="Crous P.W."/>
            <person name="Fauchery L."/>
            <person name="Girlanda M."/>
            <person name="Hayes R.D."/>
            <person name="Keri Z."/>
            <person name="LaButti K."/>
            <person name="Lipzen A."/>
            <person name="Lombard V."/>
            <person name="Magnuson J."/>
            <person name="Maillard F."/>
            <person name="Murat C."/>
            <person name="Nolan M."/>
            <person name="Ohm R.A."/>
            <person name="Pangilinan J."/>
            <person name="Pereira M.F."/>
            <person name="Perotto S."/>
            <person name="Peter M."/>
            <person name="Pfister S."/>
            <person name="Riley R."/>
            <person name="Sitrit Y."/>
            <person name="Stielow J.B."/>
            <person name="Szollosi G."/>
            <person name="Zifcakova L."/>
            <person name="Stursova M."/>
            <person name="Spatafora J.W."/>
            <person name="Tedersoo L."/>
            <person name="Vaario L.M."/>
            <person name="Yamada A."/>
            <person name="Yan M."/>
            <person name="Wang P."/>
            <person name="Xu J."/>
            <person name="Bruns T."/>
            <person name="Baldrian P."/>
            <person name="Vilgalys R."/>
            <person name="Dunand C."/>
            <person name="Henrissat B."/>
            <person name="Grigoriev I.V."/>
            <person name="Hibbett D."/>
            <person name="Nagy L.G."/>
            <person name="Martin F.M."/>
        </authorList>
    </citation>
    <scope>NUCLEOTIDE SEQUENCE</scope>
    <source>
        <strain evidence="3">BED1</strain>
    </source>
</reference>
<comment type="caution">
    <text evidence="3">The sequence shown here is derived from an EMBL/GenBank/DDBJ whole genome shotgun (WGS) entry which is preliminary data.</text>
</comment>
<dbReference type="AlphaFoldDB" id="A0AAD4BNK4"/>
<gene>
    <name evidence="3" type="ORF">L210DRAFT_2505928</name>
</gene>
<dbReference type="Pfam" id="PF01828">
    <property type="entry name" value="Peptidase_A4"/>
    <property type="match status" value="1"/>
</dbReference>
<organism evidence="3 4">
    <name type="scientific">Boletus edulis BED1</name>
    <dbReference type="NCBI Taxonomy" id="1328754"/>
    <lineage>
        <taxon>Eukaryota</taxon>
        <taxon>Fungi</taxon>
        <taxon>Dikarya</taxon>
        <taxon>Basidiomycota</taxon>
        <taxon>Agaricomycotina</taxon>
        <taxon>Agaricomycetes</taxon>
        <taxon>Agaricomycetidae</taxon>
        <taxon>Boletales</taxon>
        <taxon>Boletineae</taxon>
        <taxon>Boletaceae</taxon>
        <taxon>Boletoideae</taxon>
        <taxon>Boletus</taxon>
    </lineage>
</organism>
<feature type="signal peptide" evidence="2">
    <location>
        <begin position="1"/>
        <end position="19"/>
    </location>
</feature>
<feature type="chain" id="PRO_5042006743" evidence="2">
    <location>
        <begin position="20"/>
        <end position="256"/>
    </location>
</feature>
<dbReference type="InterPro" id="IPR000250">
    <property type="entry name" value="Peptidase_G1"/>
</dbReference>
<dbReference type="SUPFAM" id="SSF49899">
    <property type="entry name" value="Concanavalin A-like lectins/glucanases"/>
    <property type="match status" value="1"/>
</dbReference>
<dbReference type="PANTHER" id="PTHR37536:SF1">
    <property type="entry name" value="ASPERGILLOPEPSIN, PUTAITVE (AFU_ORTHOLOGUE AFUA_7G01200)"/>
    <property type="match status" value="1"/>
</dbReference>
<dbReference type="InterPro" id="IPR013320">
    <property type="entry name" value="ConA-like_dom_sf"/>
</dbReference>
<keyword evidence="4" id="KW-1185">Reference proteome</keyword>
<accession>A0AAD4BNK4</accession>
<feature type="active site" description="Proton acceptor" evidence="1">
    <location>
        <position position="193"/>
    </location>
</feature>
<protein>
    <submittedName>
        <fullName evidence="3">Peptidase A4 family-domain-containing protein</fullName>
    </submittedName>
</protein>
<dbReference type="PANTHER" id="PTHR37536">
    <property type="entry name" value="PUTATIVE (AFU_ORTHOLOGUE AFUA_3G02970)-RELATED"/>
    <property type="match status" value="1"/>
</dbReference>
<proteinExistence type="predicted"/>
<dbReference type="Gene3D" id="2.60.120.700">
    <property type="entry name" value="Peptidase G1"/>
    <property type="match status" value="1"/>
</dbReference>
<dbReference type="Proteomes" id="UP001194468">
    <property type="component" value="Unassembled WGS sequence"/>
</dbReference>
<dbReference type="CDD" id="cd13426">
    <property type="entry name" value="Peptidase_G1"/>
    <property type="match status" value="1"/>
</dbReference>
<dbReference type="GO" id="GO:0006508">
    <property type="term" value="P:proteolysis"/>
    <property type="evidence" value="ECO:0007669"/>
    <property type="project" value="InterPro"/>
</dbReference>
<sequence length="256" mass="27435">MRFDFTFISTFLFASAVLADHSHDTCSSQILDVVEKRTSATSNSVKFVSTTAGAVLKATTPTFLTVTGSISVPFIWSKNNKSGVSIWVGIDGDPETHCNAVFAAGIVCTIDSDGPVYKAAAYWFSNNSSLIDFPNFDISHGDLVTVTVVVSDQNTGYATVQNLGNGTSKNITRTLNFTAQPPLCQLSAGWVVEKMPGRDLAHFGFVPILQPMAYGQGQEEFTAGGSSVYDMTTDDGLPLTVVEAYGDLIRITEKCV</sequence>
<evidence type="ECO:0000313" key="4">
    <source>
        <dbReference type="Proteomes" id="UP001194468"/>
    </source>
</evidence>
<dbReference type="GO" id="GO:0070007">
    <property type="term" value="F:glutamic-type endopeptidase activity"/>
    <property type="evidence" value="ECO:0007669"/>
    <property type="project" value="InterPro"/>
</dbReference>
<dbReference type="InterPro" id="IPR038656">
    <property type="entry name" value="Peptidase_G1_sf"/>
</dbReference>
<evidence type="ECO:0000313" key="3">
    <source>
        <dbReference type="EMBL" id="KAF8435742.1"/>
    </source>
</evidence>
<reference evidence="3" key="1">
    <citation type="submission" date="2019-10" db="EMBL/GenBank/DDBJ databases">
        <authorList>
            <consortium name="DOE Joint Genome Institute"/>
            <person name="Kuo A."/>
            <person name="Miyauchi S."/>
            <person name="Kiss E."/>
            <person name="Drula E."/>
            <person name="Kohler A."/>
            <person name="Sanchez-Garcia M."/>
            <person name="Andreopoulos B."/>
            <person name="Barry K.W."/>
            <person name="Bonito G."/>
            <person name="Buee M."/>
            <person name="Carver A."/>
            <person name="Chen C."/>
            <person name="Cichocki N."/>
            <person name="Clum A."/>
            <person name="Culley D."/>
            <person name="Crous P.W."/>
            <person name="Fauchery L."/>
            <person name="Girlanda M."/>
            <person name="Hayes R."/>
            <person name="Keri Z."/>
            <person name="LaButti K."/>
            <person name="Lipzen A."/>
            <person name="Lombard V."/>
            <person name="Magnuson J."/>
            <person name="Maillard F."/>
            <person name="Morin E."/>
            <person name="Murat C."/>
            <person name="Nolan M."/>
            <person name="Ohm R."/>
            <person name="Pangilinan J."/>
            <person name="Pereira M."/>
            <person name="Perotto S."/>
            <person name="Peter M."/>
            <person name="Riley R."/>
            <person name="Sitrit Y."/>
            <person name="Stielow B."/>
            <person name="Szollosi G."/>
            <person name="Zifcakova L."/>
            <person name="Stursova M."/>
            <person name="Spatafora J.W."/>
            <person name="Tedersoo L."/>
            <person name="Vaario L.-M."/>
            <person name="Yamada A."/>
            <person name="Yan M."/>
            <person name="Wang P."/>
            <person name="Xu J."/>
            <person name="Bruns T."/>
            <person name="Baldrian P."/>
            <person name="Vilgalys R."/>
            <person name="Henrissat B."/>
            <person name="Grigoriev I.V."/>
            <person name="Hibbett D."/>
            <person name="Nagy L.G."/>
            <person name="Martin F.M."/>
        </authorList>
    </citation>
    <scope>NUCLEOTIDE SEQUENCE</scope>
    <source>
        <strain evidence="3">BED1</strain>
    </source>
</reference>
<evidence type="ECO:0000256" key="1">
    <source>
        <dbReference type="PIRSR" id="PIRSR600250-50"/>
    </source>
</evidence>
<dbReference type="EMBL" id="WHUW01000024">
    <property type="protein sequence ID" value="KAF8435742.1"/>
    <property type="molecule type" value="Genomic_DNA"/>
</dbReference>
<name>A0AAD4BNK4_BOLED</name>
<keyword evidence="2" id="KW-0732">Signal</keyword>